<dbReference type="Proteomes" id="UP000570361">
    <property type="component" value="Unassembled WGS sequence"/>
</dbReference>
<dbReference type="SUPFAM" id="SSF56059">
    <property type="entry name" value="Glutathione synthetase ATP-binding domain-like"/>
    <property type="match status" value="1"/>
</dbReference>
<dbReference type="Gene3D" id="3.30.470.20">
    <property type="entry name" value="ATP-grasp fold, B domain"/>
    <property type="match status" value="1"/>
</dbReference>
<reference evidence="1 2" key="1">
    <citation type="submission" date="2020-08" db="EMBL/GenBank/DDBJ databases">
        <title>Genomic Encyclopedia of Type Strains, Phase III (KMG-III): the genomes of soil and plant-associated and newly described type strains.</title>
        <authorList>
            <person name="Whitman W."/>
        </authorList>
    </citation>
    <scope>NUCLEOTIDE SEQUENCE [LARGE SCALE GENOMIC DNA]</scope>
    <source>
        <strain evidence="1 2">CECT 5862</strain>
    </source>
</reference>
<accession>A0A7W5AT96</accession>
<evidence type="ECO:0000313" key="2">
    <source>
        <dbReference type="Proteomes" id="UP000570361"/>
    </source>
</evidence>
<dbReference type="Pfam" id="PF14398">
    <property type="entry name" value="ATPgrasp_YheCD"/>
    <property type="match status" value="1"/>
</dbReference>
<dbReference type="EMBL" id="JACHXK010000001">
    <property type="protein sequence ID" value="MBB3108278.1"/>
    <property type="molecule type" value="Genomic_DNA"/>
</dbReference>
<keyword evidence="2" id="KW-1185">Reference proteome</keyword>
<proteinExistence type="predicted"/>
<protein>
    <recommendedName>
        <fullName evidence="3">Endospore coat-associated protein YheD</fullName>
    </recommendedName>
</protein>
<dbReference type="RefSeq" id="WP_183596186.1">
    <property type="nucleotide sequence ID" value="NZ_JACHXK010000001.1"/>
</dbReference>
<evidence type="ECO:0000313" key="1">
    <source>
        <dbReference type="EMBL" id="MBB3108278.1"/>
    </source>
</evidence>
<dbReference type="InterPro" id="IPR026838">
    <property type="entry name" value="YheC/D"/>
</dbReference>
<dbReference type="AlphaFoldDB" id="A0A7W5AT96"/>
<evidence type="ECO:0008006" key="3">
    <source>
        <dbReference type="Google" id="ProtNLM"/>
    </source>
</evidence>
<organism evidence="1 2">
    <name type="scientific">Paenibacillus phyllosphaerae</name>
    <dbReference type="NCBI Taxonomy" id="274593"/>
    <lineage>
        <taxon>Bacteria</taxon>
        <taxon>Bacillati</taxon>
        <taxon>Bacillota</taxon>
        <taxon>Bacilli</taxon>
        <taxon>Bacillales</taxon>
        <taxon>Paenibacillaceae</taxon>
        <taxon>Paenibacillus</taxon>
    </lineage>
</organism>
<comment type="caution">
    <text evidence="1">The sequence shown here is derived from an EMBL/GenBank/DDBJ whole genome shotgun (WGS) entry which is preliminary data.</text>
</comment>
<gene>
    <name evidence="1" type="ORF">FHS18_000306</name>
</gene>
<sequence>MTQTNRPALAILVSDIRVLAEREQGIVRIRMPEDDFCRRLCESGSQFGLRVFVLPVASAAPRPSGADGYVLEDGQWRQTRCPLPDLIYDRAFCSGRVEREAKQLLLEQLAGLRPNVQLGSPLPDKLTMHRMLQTDERLKPLLAPTVHYRSGVQLAALMKRCPHGLFLKPAAGFQGRGTLWLRPSGEGWQADGRQLTNRPVSQTFANFDAMSAWTDRFVRSTRYIVQPYLQLTGEDGNAFDLRSLLQKDGLGRWTMTGIAVRVGAPGSITANLHGGGAASPALKQLTLRFGEARARYLLTQVQQSCLRAAAILEQQIGRIGELGADFGIDRKGRLWLLELNGKPGRQSFEHDEGLSRQAMLKPLAYARYLCKRSLPLHLSLSPPLPNAANPEQSSTVHPNP</sequence>
<name>A0A7W5AT96_9BACL</name>